<gene>
    <name evidence="8" type="ORF">BLX24_20165</name>
</gene>
<sequence>MKFNHTLVKLLVIGALSVSQTSCNKMLDLTPLDQLSDASYWKSANDFMLAANAFYTYQRTFNDVVSDQPHADLRGDIMAGQNAFSRGLNTVPTTDGSYNTAYSRIRTINYLLNKAQTYPTPADIKKYVAEAKYFRAYVYFDLLQLYGGVPIIDKLLAPDSPELQAPRNSRDEVADFIIKNLNEAIADLPGKADQTAAEAGRVNKESAQSFLSRVALFEGTWQKFRDNASRANTLLDIAVSSSGAVISGGKYSLFAPATLGDSAQKYMFILENQKSNPANIQKSANNEYILANRYDQTLRQIRLNVTHSQLGADLSGNFVNLYLAKDGLPIEKSPLFKGYATMKSEFENRDNRMRYNMMIADGYYWKGNANWRIDWTGGAADRANAFTSPFKPYSNGVSGYHNQKWGAERQVLDNEEGYDYPVIRYAEVLLNYAEAVYERTGTISDADLDKSLNLVRQRVNKSMPKLSNAFVQANGLDMREEIRRERTIELYLEGFRVDDLKRWHNAHEVLKKPVTGIRWKGTEFEKLWPAQANVAKDANGAVIVDANRSFSEKNYLLPIPTQQIQLNPKLEQNPGW</sequence>
<keyword evidence="4" id="KW-0472">Membrane</keyword>
<accession>A0A1S2VFV6</accession>
<dbReference type="RefSeq" id="WP_071505012.1">
    <property type="nucleotide sequence ID" value="NZ_MORL01000013.1"/>
</dbReference>
<dbReference type="Gene3D" id="1.25.40.390">
    <property type="match status" value="1"/>
</dbReference>
<evidence type="ECO:0000313" key="9">
    <source>
        <dbReference type="Proteomes" id="UP000181790"/>
    </source>
</evidence>
<dbReference type="Pfam" id="PF14322">
    <property type="entry name" value="SusD-like_3"/>
    <property type="match status" value="1"/>
</dbReference>
<evidence type="ECO:0000256" key="1">
    <source>
        <dbReference type="ARBA" id="ARBA00004442"/>
    </source>
</evidence>
<name>A0A1S2VFV6_9BACT</name>
<keyword evidence="5" id="KW-0998">Cell outer membrane</keyword>
<evidence type="ECO:0000256" key="5">
    <source>
        <dbReference type="ARBA" id="ARBA00023237"/>
    </source>
</evidence>
<dbReference type="Pfam" id="PF07980">
    <property type="entry name" value="SusD_RagB"/>
    <property type="match status" value="1"/>
</dbReference>
<comment type="similarity">
    <text evidence="2">Belongs to the SusD family.</text>
</comment>
<evidence type="ECO:0000256" key="2">
    <source>
        <dbReference type="ARBA" id="ARBA00006275"/>
    </source>
</evidence>
<comment type="caution">
    <text evidence="8">The sequence shown here is derived from an EMBL/GenBank/DDBJ whole genome shotgun (WGS) entry which is preliminary data.</text>
</comment>
<dbReference type="AlphaFoldDB" id="A0A1S2VFV6"/>
<dbReference type="Proteomes" id="UP000181790">
    <property type="component" value="Unassembled WGS sequence"/>
</dbReference>
<dbReference type="OrthoDB" id="5694214at2"/>
<reference evidence="8 9" key="1">
    <citation type="submission" date="2016-10" db="EMBL/GenBank/DDBJ databases">
        <title>Arsenicibacter rosenii gen. nov., sp. nov., an efficient arsenic-methylating bacterium isolated from an arsenic-contaminated paddy soil.</title>
        <authorList>
            <person name="Huang K."/>
        </authorList>
    </citation>
    <scope>NUCLEOTIDE SEQUENCE [LARGE SCALE GENOMIC DNA]</scope>
    <source>
        <strain evidence="8 9">SM-1</strain>
    </source>
</reference>
<feature type="domain" description="RagB/SusD" evidence="6">
    <location>
        <begin position="304"/>
        <end position="576"/>
    </location>
</feature>
<organism evidence="8 9">
    <name type="scientific">Arsenicibacter rosenii</name>
    <dbReference type="NCBI Taxonomy" id="1750698"/>
    <lineage>
        <taxon>Bacteria</taxon>
        <taxon>Pseudomonadati</taxon>
        <taxon>Bacteroidota</taxon>
        <taxon>Cytophagia</taxon>
        <taxon>Cytophagales</taxon>
        <taxon>Spirosomataceae</taxon>
        <taxon>Arsenicibacter</taxon>
    </lineage>
</organism>
<evidence type="ECO:0000313" key="8">
    <source>
        <dbReference type="EMBL" id="OIN57300.1"/>
    </source>
</evidence>
<dbReference type="InterPro" id="IPR011990">
    <property type="entry name" value="TPR-like_helical_dom_sf"/>
</dbReference>
<evidence type="ECO:0000256" key="4">
    <source>
        <dbReference type="ARBA" id="ARBA00023136"/>
    </source>
</evidence>
<dbReference type="InterPro" id="IPR033985">
    <property type="entry name" value="SusD-like_N"/>
</dbReference>
<evidence type="ECO:0000256" key="3">
    <source>
        <dbReference type="ARBA" id="ARBA00022729"/>
    </source>
</evidence>
<dbReference type="GO" id="GO:0009279">
    <property type="term" value="C:cell outer membrane"/>
    <property type="evidence" value="ECO:0007669"/>
    <property type="project" value="UniProtKB-SubCell"/>
</dbReference>
<evidence type="ECO:0000259" key="6">
    <source>
        <dbReference type="Pfam" id="PF07980"/>
    </source>
</evidence>
<dbReference type="SUPFAM" id="SSF48452">
    <property type="entry name" value="TPR-like"/>
    <property type="match status" value="1"/>
</dbReference>
<protein>
    <submittedName>
        <fullName evidence="8">RagB/SusD family nutrient uptake outer membrane protein</fullName>
    </submittedName>
</protein>
<keyword evidence="9" id="KW-1185">Reference proteome</keyword>
<dbReference type="EMBL" id="MORL01000013">
    <property type="protein sequence ID" value="OIN57300.1"/>
    <property type="molecule type" value="Genomic_DNA"/>
</dbReference>
<proteinExistence type="inferred from homology"/>
<comment type="subcellular location">
    <subcellularLocation>
        <location evidence="1">Cell outer membrane</location>
    </subcellularLocation>
</comment>
<evidence type="ECO:0000259" key="7">
    <source>
        <dbReference type="Pfam" id="PF14322"/>
    </source>
</evidence>
<dbReference type="InterPro" id="IPR012944">
    <property type="entry name" value="SusD_RagB_dom"/>
</dbReference>
<keyword evidence="3" id="KW-0732">Signal</keyword>
<feature type="domain" description="SusD-like N-terminal" evidence="7">
    <location>
        <begin position="94"/>
        <end position="216"/>
    </location>
</feature>